<evidence type="ECO:0000313" key="7">
    <source>
        <dbReference type="EMBL" id="KAJ5087513.1"/>
    </source>
</evidence>
<proteinExistence type="predicted"/>
<dbReference type="InterPro" id="IPR050930">
    <property type="entry name" value="MFS_Vesicular_Transporter"/>
</dbReference>
<evidence type="ECO:0000256" key="3">
    <source>
        <dbReference type="ARBA" id="ARBA00022692"/>
    </source>
</evidence>
<evidence type="ECO:0000256" key="2">
    <source>
        <dbReference type="ARBA" id="ARBA00022448"/>
    </source>
</evidence>
<evidence type="ECO:0000256" key="4">
    <source>
        <dbReference type="ARBA" id="ARBA00022989"/>
    </source>
</evidence>
<accession>A0A9W9ET23</accession>
<keyword evidence="5 6" id="KW-0472">Membrane</keyword>
<evidence type="ECO:0008006" key="9">
    <source>
        <dbReference type="Google" id="ProtNLM"/>
    </source>
</evidence>
<dbReference type="AlphaFoldDB" id="A0A9W9ET23"/>
<reference evidence="7" key="2">
    <citation type="journal article" date="2023" name="IMA Fungus">
        <title>Comparative genomic study of the Penicillium genus elucidates a diverse pangenome and 15 lateral gene transfer events.</title>
        <authorList>
            <person name="Petersen C."/>
            <person name="Sorensen T."/>
            <person name="Nielsen M.R."/>
            <person name="Sondergaard T.E."/>
            <person name="Sorensen J.L."/>
            <person name="Fitzpatrick D.A."/>
            <person name="Frisvad J.C."/>
            <person name="Nielsen K.L."/>
        </authorList>
    </citation>
    <scope>NUCLEOTIDE SEQUENCE</scope>
    <source>
        <strain evidence="7">IBT 30069</strain>
    </source>
</reference>
<evidence type="ECO:0000256" key="1">
    <source>
        <dbReference type="ARBA" id="ARBA00004141"/>
    </source>
</evidence>
<dbReference type="PANTHER" id="PTHR23506">
    <property type="entry name" value="GH10249P"/>
    <property type="match status" value="1"/>
</dbReference>
<reference evidence="7" key="1">
    <citation type="submission" date="2022-11" db="EMBL/GenBank/DDBJ databases">
        <authorList>
            <person name="Petersen C."/>
        </authorList>
    </citation>
    <scope>NUCLEOTIDE SEQUENCE</scope>
    <source>
        <strain evidence="7">IBT 30069</strain>
    </source>
</reference>
<keyword evidence="8" id="KW-1185">Reference proteome</keyword>
<dbReference type="Proteomes" id="UP001149165">
    <property type="component" value="Unassembled WGS sequence"/>
</dbReference>
<sequence length="175" mass="18923">MCEAGTALAFCPISGYFVDKARFITDRCGTLIIAFVCFTLLSPALICLRLTDRDDTPNIALLITLLFLIGVFIHAYAPTMFVETQQALIAMENREPGILGSKGAVAQGFGLQCMCQFAGVFPGPLWGRPMEYRFGWGTMSGSLGILAVVSAVPMLWLGGEREIGVDEEEEPICGC</sequence>
<comment type="caution">
    <text evidence="7">The sequence shown here is derived from an EMBL/GenBank/DDBJ whole genome shotgun (WGS) entry which is preliminary data.</text>
</comment>
<dbReference type="EMBL" id="JAPQKH010000007">
    <property type="protein sequence ID" value="KAJ5087513.1"/>
    <property type="molecule type" value="Genomic_DNA"/>
</dbReference>
<evidence type="ECO:0000256" key="6">
    <source>
        <dbReference type="SAM" id="Phobius"/>
    </source>
</evidence>
<dbReference type="OrthoDB" id="5086884at2759"/>
<keyword evidence="4 6" id="KW-1133">Transmembrane helix</keyword>
<dbReference type="SUPFAM" id="SSF103473">
    <property type="entry name" value="MFS general substrate transporter"/>
    <property type="match status" value="1"/>
</dbReference>
<dbReference type="GO" id="GO:0016020">
    <property type="term" value="C:membrane"/>
    <property type="evidence" value="ECO:0007669"/>
    <property type="project" value="UniProtKB-SubCell"/>
</dbReference>
<gene>
    <name evidence="7" type="ORF">N7456_011129</name>
</gene>
<evidence type="ECO:0000313" key="8">
    <source>
        <dbReference type="Proteomes" id="UP001149165"/>
    </source>
</evidence>
<dbReference type="PANTHER" id="PTHR23506:SF29">
    <property type="entry name" value="TRANSPORTER, PUTATIVE (AFU_ORTHOLOGUE AFUA_2G10530)-RELATED"/>
    <property type="match status" value="1"/>
</dbReference>
<evidence type="ECO:0000256" key="5">
    <source>
        <dbReference type="ARBA" id="ARBA00023136"/>
    </source>
</evidence>
<comment type="subcellular location">
    <subcellularLocation>
        <location evidence="1">Membrane</location>
        <topology evidence="1">Multi-pass membrane protein</topology>
    </subcellularLocation>
</comment>
<keyword evidence="3 6" id="KW-0812">Transmembrane</keyword>
<feature type="transmembrane region" description="Helical" evidence="6">
    <location>
        <begin position="59"/>
        <end position="77"/>
    </location>
</feature>
<dbReference type="InterPro" id="IPR036259">
    <property type="entry name" value="MFS_trans_sf"/>
</dbReference>
<keyword evidence="2" id="KW-0813">Transport</keyword>
<organism evidence="7 8">
    <name type="scientific">Penicillium angulare</name>
    <dbReference type="NCBI Taxonomy" id="116970"/>
    <lineage>
        <taxon>Eukaryota</taxon>
        <taxon>Fungi</taxon>
        <taxon>Dikarya</taxon>
        <taxon>Ascomycota</taxon>
        <taxon>Pezizomycotina</taxon>
        <taxon>Eurotiomycetes</taxon>
        <taxon>Eurotiomycetidae</taxon>
        <taxon>Eurotiales</taxon>
        <taxon>Aspergillaceae</taxon>
        <taxon>Penicillium</taxon>
    </lineage>
</organism>
<dbReference type="Gene3D" id="1.20.1250.20">
    <property type="entry name" value="MFS general substrate transporter like domains"/>
    <property type="match status" value="1"/>
</dbReference>
<name>A0A9W9ET23_9EURO</name>
<protein>
    <recommendedName>
        <fullName evidence="9">Major facilitator superfamily (MFS) profile domain-containing protein</fullName>
    </recommendedName>
</protein>
<dbReference type="GO" id="GO:0022857">
    <property type="term" value="F:transmembrane transporter activity"/>
    <property type="evidence" value="ECO:0007669"/>
    <property type="project" value="TreeGrafter"/>
</dbReference>
<feature type="transmembrane region" description="Helical" evidence="6">
    <location>
        <begin position="29"/>
        <end position="47"/>
    </location>
</feature>
<feature type="transmembrane region" description="Helical" evidence="6">
    <location>
        <begin position="134"/>
        <end position="157"/>
    </location>
</feature>